<gene>
    <name evidence="2" type="ORF">PTTG_10668</name>
</gene>
<evidence type="ECO:0000313" key="4">
    <source>
        <dbReference type="Proteomes" id="UP000005240"/>
    </source>
</evidence>
<dbReference type="VEuPathDB" id="FungiDB:PTTG_10668"/>
<reference evidence="2" key="2">
    <citation type="submission" date="2016-05" db="EMBL/GenBank/DDBJ databases">
        <title>Comparative analysis highlights variable genome content of wheat rusts and divergence of the mating loci.</title>
        <authorList>
            <person name="Cuomo C.A."/>
            <person name="Bakkeren G."/>
            <person name="Szabo L."/>
            <person name="Khalil H."/>
            <person name="Joly D."/>
            <person name="Goldberg J."/>
            <person name="Young S."/>
            <person name="Zeng Q."/>
            <person name="Fellers J."/>
        </authorList>
    </citation>
    <scope>NUCLEOTIDE SEQUENCE [LARGE SCALE GENOMIC DNA]</scope>
    <source>
        <strain evidence="2">1-1 BBBD Race 1</strain>
    </source>
</reference>
<protein>
    <submittedName>
        <fullName evidence="2 3">Uncharacterized protein</fullName>
    </submittedName>
</protein>
<dbReference type="AlphaFoldDB" id="A0A180G038"/>
<feature type="region of interest" description="Disordered" evidence="1">
    <location>
        <begin position="231"/>
        <end position="272"/>
    </location>
</feature>
<feature type="region of interest" description="Disordered" evidence="1">
    <location>
        <begin position="16"/>
        <end position="94"/>
    </location>
</feature>
<accession>A0A180G038</accession>
<evidence type="ECO:0000313" key="2">
    <source>
        <dbReference type="EMBL" id="OAV85789.1"/>
    </source>
</evidence>
<reference evidence="3" key="4">
    <citation type="submission" date="2025-05" db="UniProtKB">
        <authorList>
            <consortium name="EnsemblFungi"/>
        </authorList>
    </citation>
    <scope>IDENTIFICATION</scope>
    <source>
        <strain evidence="3">isolate 1-1 / race 1 (BBBD)</strain>
    </source>
</reference>
<sequence length="296" mass="33941">MQAVFLAENAVREEPWQKRALGAGRRDDDPHSARRVFRSARMSSPVPAAKLADNYPDTTKSADPKTAAKKKQSKRTESLPPGFFLSPYQDKKRPHPATLPARIIEKQFDPKAAALKLLKDQEKTTRRTLPRPNKVEEGEAKEDELEVVTKAPPRVLNKAQEDAISIFKATKAAYLNTKNYDEMDLLKSYLEQVISSFRVVQKFLPWKEILANHSDGWNPYTERKHIKVLENNKEPTKESSKRDPKKVYKIPKIDRSKPKASVSKPYERKTKSGANKWKEMFKMAQVLMEVKDAIEE</sequence>
<proteinExistence type="predicted"/>
<evidence type="ECO:0000313" key="3">
    <source>
        <dbReference type="EnsemblFungi" id="PTTG_10668-t43_1-p1"/>
    </source>
</evidence>
<name>A0A180G038_PUCT1</name>
<reference evidence="2" key="1">
    <citation type="submission" date="2009-11" db="EMBL/GenBank/DDBJ databases">
        <authorList>
            <consortium name="The Broad Institute Genome Sequencing Platform"/>
            <person name="Ward D."/>
            <person name="Feldgarden M."/>
            <person name="Earl A."/>
            <person name="Young S.K."/>
            <person name="Zeng Q."/>
            <person name="Koehrsen M."/>
            <person name="Alvarado L."/>
            <person name="Berlin A."/>
            <person name="Bochicchio J."/>
            <person name="Borenstein D."/>
            <person name="Chapman S.B."/>
            <person name="Chen Z."/>
            <person name="Engels R."/>
            <person name="Freedman E."/>
            <person name="Gellesch M."/>
            <person name="Goldberg J."/>
            <person name="Griggs A."/>
            <person name="Gujja S."/>
            <person name="Heilman E."/>
            <person name="Heiman D."/>
            <person name="Hepburn T."/>
            <person name="Howarth C."/>
            <person name="Jen D."/>
            <person name="Larson L."/>
            <person name="Lewis B."/>
            <person name="Mehta T."/>
            <person name="Park D."/>
            <person name="Pearson M."/>
            <person name="Roberts A."/>
            <person name="Saif S."/>
            <person name="Shea T."/>
            <person name="Shenoy N."/>
            <person name="Sisk P."/>
            <person name="Stolte C."/>
            <person name="Sykes S."/>
            <person name="Thomson T."/>
            <person name="Walk T."/>
            <person name="White J."/>
            <person name="Yandava C."/>
            <person name="Izard J."/>
            <person name="Baranova O.V."/>
            <person name="Blanton J.M."/>
            <person name="Tanner A.C."/>
            <person name="Dewhirst F.E."/>
            <person name="Haas B."/>
            <person name="Nusbaum C."/>
            <person name="Birren B."/>
        </authorList>
    </citation>
    <scope>NUCLEOTIDE SEQUENCE [LARGE SCALE GENOMIC DNA]</scope>
    <source>
        <strain evidence="2">1-1 BBBD Race 1</strain>
    </source>
</reference>
<dbReference type="Proteomes" id="UP000005240">
    <property type="component" value="Unassembled WGS sequence"/>
</dbReference>
<keyword evidence="4" id="KW-1185">Reference proteome</keyword>
<evidence type="ECO:0000256" key="1">
    <source>
        <dbReference type="SAM" id="MobiDB-lite"/>
    </source>
</evidence>
<feature type="region of interest" description="Disordered" evidence="1">
    <location>
        <begin position="119"/>
        <end position="145"/>
    </location>
</feature>
<dbReference type="EMBL" id="ADAS02002654">
    <property type="protein sequence ID" value="OAV85789.1"/>
    <property type="molecule type" value="Genomic_DNA"/>
</dbReference>
<organism evidence="2">
    <name type="scientific">Puccinia triticina (isolate 1-1 / race 1 (BBBD))</name>
    <name type="common">Brown leaf rust fungus</name>
    <dbReference type="NCBI Taxonomy" id="630390"/>
    <lineage>
        <taxon>Eukaryota</taxon>
        <taxon>Fungi</taxon>
        <taxon>Dikarya</taxon>
        <taxon>Basidiomycota</taxon>
        <taxon>Pucciniomycotina</taxon>
        <taxon>Pucciniomycetes</taxon>
        <taxon>Pucciniales</taxon>
        <taxon>Pucciniaceae</taxon>
        <taxon>Puccinia</taxon>
    </lineage>
</organism>
<feature type="compositionally biased region" description="Basic and acidic residues" evidence="1">
    <location>
        <begin position="231"/>
        <end position="257"/>
    </location>
</feature>
<dbReference type="EnsemblFungi" id="PTTG_10668-t43_1">
    <property type="protein sequence ID" value="PTTG_10668-t43_1-p1"/>
    <property type="gene ID" value="PTTG_10668"/>
</dbReference>
<reference evidence="3 4" key="3">
    <citation type="journal article" date="2017" name="G3 (Bethesda)">
        <title>Comparative analysis highlights variable genome content of wheat rusts and divergence of the mating loci.</title>
        <authorList>
            <person name="Cuomo C.A."/>
            <person name="Bakkeren G."/>
            <person name="Khalil H.B."/>
            <person name="Panwar V."/>
            <person name="Joly D."/>
            <person name="Linning R."/>
            <person name="Sakthikumar S."/>
            <person name="Song X."/>
            <person name="Adiconis X."/>
            <person name="Fan L."/>
            <person name="Goldberg J.M."/>
            <person name="Levin J.Z."/>
            <person name="Young S."/>
            <person name="Zeng Q."/>
            <person name="Anikster Y."/>
            <person name="Bruce M."/>
            <person name="Wang M."/>
            <person name="Yin C."/>
            <person name="McCallum B."/>
            <person name="Szabo L.J."/>
            <person name="Hulbert S."/>
            <person name="Chen X."/>
            <person name="Fellers J.P."/>
        </authorList>
    </citation>
    <scope>NUCLEOTIDE SEQUENCE</scope>
    <source>
        <strain evidence="4">Isolate 1-1 / race 1 (BBBD)</strain>
        <strain evidence="3">isolate 1-1 / race 1 (BBBD)</strain>
    </source>
</reference>